<dbReference type="PRINTS" id="PR00358">
    <property type="entry name" value="BOMBESINR"/>
</dbReference>
<evidence type="ECO:0000256" key="3">
    <source>
        <dbReference type="ARBA" id="ARBA00004370"/>
    </source>
</evidence>
<keyword evidence="18 29" id="KW-0472">Membrane</keyword>
<keyword evidence="13" id="KW-0832">Ubl conjugation</keyword>
<feature type="domain" description="RRM" evidence="30">
    <location>
        <begin position="340"/>
        <end position="425"/>
    </location>
</feature>
<dbReference type="Ensembl" id="ENSCMMT00000019001.1">
    <property type="protein sequence ID" value="ENSCMMP00000017279.1"/>
    <property type="gene ID" value="ENSCMMG00000011007.1"/>
</dbReference>
<keyword evidence="33" id="KW-1185">Reference proteome</keyword>
<evidence type="ECO:0000259" key="31">
    <source>
        <dbReference type="PROSITE" id="PS50262"/>
    </source>
</evidence>
<evidence type="ECO:0000256" key="26">
    <source>
        <dbReference type="PROSITE-ProRule" id="PRU00176"/>
    </source>
</evidence>
<dbReference type="CDD" id="cd12281">
    <property type="entry name" value="RRM1_TatSF1_like"/>
    <property type="match status" value="1"/>
</dbReference>
<evidence type="ECO:0000256" key="19">
    <source>
        <dbReference type="ARBA" id="ARBA00023159"/>
    </source>
</evidence>
<keyword evidence="8" id="KW-0507">mRNA processing</keyword>
<keyword evidence="27" id="KW-0675">Receptor</keyword>
<dbReference type="PANTHER" id="PTHR15608">
    <property type="entry name" value="SPLICING FACTOR U2AF-ASSOCIATED PROTEIN 2"/>
    <property type="match status" value="1"/>
</dbReference>
<comment type="similarity">
    <text evidence="27">Belongs to the G-protein coupled receptor 1 family.</text>
</comment>
<dbReference type="SUPFAM" id="SSF81321">
    <property type="entry name" value="Family A G protein-coupled receptor-like"/>
    <property type="match status" value="1"/>
</dbReference>
<evidence type="ECO:0000256" key="21">
    <source>
        <dbReference type="ARBA" id="ARBA00023187"/>
    </source>
</evidence>
<evidence type="ECO:0000256" key="23">
    <source>
        <dbReference type="ARBA" id="ARBA00023242"/>
    </source>
</evidence>
<dbReference type="GO" id="GO:0005686">
    <property type="term" value="C:U2 snRNP"/>
    <property type="evidence" value="ECO:0007669"/>
    <property type="project" value="TreeGrafter"/>
</dbReference>
<dbReference type="InterPro" id="IPR012677">
    <property type="entry name" value="Nucleotide-bd_a/b_plait_sf"/>
</dbReference>
<keyword evidence="16" id="KW-0007">Acetylation</keyword>
<name>A0A8C3GKY4_CAIMO</name>
<keyword evidence="17" id="KW-0805">Transcription regulation</keyword>
<evidence type="ECO:0000256" key="16">
    <source>
        <dbReference type="ARBA" id="ARBA00022990"/>
    </source>
</evidence>
<evidence type="ECO:0000256" key="1">
    <source>
        <dbReference type="ARBA" id="ARBA00004123"/>
    </source>
</evidence>
<keyword evidence="27" id="KW-0807">Transducer</keyword>
<dbReference type="CDD" id="cd12282">
    <property type="entry name" value="RRM2_TatSF1_like"/>
    <property type="match status" value="1"/>
</dbReference>
<keyword evidence="10" id="KW-0747">Spliceosome</keyword>
<sequence>MSQVYLHSSNQTLCASTNGTELKSIIDNETTNEKWTEDSFPGLEILCTIYVTYAVIISVGLLGNAILIKVFFKIKSMQTVPNIFITSLAFGDLLLLLTCVPVDATRYIVDTWLFGRIGCKLLSFIQLTSVGVSVFTLTVLSADRYRAIVKPLELQTSDALLKTCCKAGSVWIVSMILAIPEAVFSDLYSFSNPEKNVTFEACAPYPVSEKILQEAHSLVCFLVFYIVPLAVISVYYFLIARTLYKSTFNMPAEEHGHARKQITEDFLATYHANYGFHADDTDSSSASGTATDSKLPVSSKTSDTQPSANEKGPKQTDPKQKSEKRKLEPGWFHVEEDRNTNVYVTGLPPDITKDEFVQVMSKCGIIMRDPQTEEHKIKLYKDKEGNLKGDGLCCYLKRESVQLALRLLDEAEVRGYKLHVEVAKFQLKGEYDASKKKKKCKDYKKKLSQQQKQLDWRPEKKDGAARMRHERIVIIRNMFHPKDFEEDPLVLNEIREDLRTECEKFGQVKKVLIFDRHPDGVASVSFKEATEADLCKLTLNGRWFGGRQLSAETWDGVTDYQVEETAREREERLKVWGSFLEDPDAKEQQTTSDSDSATSSVKMPEGRQPSKVNDTSKEDVNDEAHKRENNGEGINEDGAPSTDSSLAGSDAEADT</sequence>
<feature type="transmembrane region" description="Helical" evidence="29">
    <location>
        <begin position="218"/>
        <end position="238"/>
    </location>
</feature>
<feature type="domain" description="G-protein coupled receptors family 1 profile" evidence="31">
    <location>
        <begin position="63"/>
        <end position="245"/>
    </location>
</feature>
<feature type="compositionally biased region" description="Basic and acidic residues" evidence="28">
    <location>
        <begin position="614"/>
        <end position="630"/>
    </location>
</feature>
<dbReference type="Pfam" id="PF00001">
    <property type="entry name" value="7tm_1"/>
    <property type="match status" value="1"/>
</dbReference>
<dbReference type="InterPro" id="IPR017452">
    <property type="entry name" value="GPCR_Rhodpsn_7TM"/>
</dbReference>
<comment type="subcellular location">
    <subcellularLocation>
        <location evidence="2">Chromosome</location>
    </subcellularLocation>
    <subcellularLocation>
        <location evidence="3">Membrane</location>
    </subcellularLocation>
    <subcellularLocation>
        <location evidence="1">Nucleus</location>
    </subcellularLocation>
</comment>
<feature type="region of interest" description="Disordered" evidence="28">
    <location>
        <begin position="578"/>
        <end position="655"/>
    </location>
</feature>
<dbReference type="GO" id="GO:0005694">
    <property type="term" value="C:chromosome"/>
    <property type="evidence" value="ECO:0007669"/>
    <property type="project" value="UniProtKB-SubCell"/>
</dbReference>
<keyword evidence="9 27" id="KW-0812">Transmembrane</keyword>
<feature type="compositionally biased region" description="Low complexity" evidence="28">
    <location>
        <begin position="283"/>
        <end position="293"/>
    </location>
</feature>
<dbReference type="InterPro" id="IPR000276">
    <property type="entry name" value="GPCR_Rhodpsn"/>
</dbReference>
<dbReference type="InterPro" id="IPR000504">
    <property type="entry name" value="RRM_dom"/>
</dbReference>
<comment type="subunit">
    <text evidence="24">Component of the 17S U2 SnRNP complex, a ribonucleoprotein complex that contains small nuclear RNA (snRNA) U2 and a number of specific proteins. Within the 17S U2 SnRNP complex, interacts (via UHM region) directly with SF3B1. Component of a complex which is at least composed of HTATSF1/Tat-SF1, the P-TEFb complex components CDK9 and CCNT1, RNA polymerase II, SUPT5H, and NCL/nucleolin. Interacts with GTF2F2/RAP30 and POLR2A. Interacts with TCERG1/CA150. Interacts with (poly-ADP-ribosylated) RPA1; promoting HTATSF1 recruitment to DNA damage sites. Interacts (when phosphorylated) with TOPBP1; promoting recruitment of TOPBP1 to DNA damage sites during S-phase.</text>
</comment>
<keyword evidence="20" id="KW-0804">Transcription</keyword>
<feature type="compositionally biased region" description="Polar residues" evidence="28">
    <location>
        <begin position="296"/>
        <end position="308"/>
    </location>
</feature>
<evidence type="ECO:0000256" key="27">
    <source>
        <dbReference type="RuleBase" id="RU000688"/>
    </source>
</evidence>
<proteinExistence type="inferred from homology"/>
<protein>
    <recommendedName>
        <fullName evidence="25">17S U2 SnRNP complex component HTATSF1</fullName>
    </recommendedName>
</protein>
<dbReference type="GO" id="GO:0016020">
    <property type="term" value="C:membrane"/>
    <property type="evidence" value="ECO:0007669"/>
    <property type="project" value="UniProtKB-SubCell"/>
</dbReference>
<evidence type="ECO:0000256" key="22">
    <source>
        <dbReference type="ARBA" id="ARBA00023204"/>
    </source>
</evidence>
<evidence type="ECO:0000256" key="18">
    <source>
        <dbReference type="ARBA" id="ARBA00023136"/>
    </source>
</evidence>
<evidence type="ECO:0000256" key="14">
    <source>
        <dbReference type="ARBA" id="ARBA00022884"/>
    </source>
</evidence>
<evidence type="ECO:0000256" key="8">
    <source>
        <dbReference type="ARBA" id="ARBA00022664"/>
    </source>
</evidence>
<dbReference type="GO" id="GO:0008528">
    <property type="term" value="F:G protein-coupled peptide receptor activity"/>
    <property type="evidence" value="ECO:0007669"/>
    <property type="project" value="InterPro"/>
</dbReference>
<feature type="compositionally biased region" description="Low complexity" evidence="28">
    <location>
        <begin position="590"/>
        <end position="600"/>
    </location>
</feature>
<evidence type="ECO:0000256" key="9">
    <source>
        <dbReference type="ARBA" id="ARBA00022692"/>
    </source>
</evidence>
<feature type="transmembrane region" description="Helical" evidence="29">
    <location>
        <begin position="84"/>
        <end position="109"/>
    </location>
</feature>
<dbReference type="InterPro" id="IPR003954">
    <property type="entry name" value="RRM_euk-type"/>
</dbReference>
<evidence type="ECO:0000256" key="10">
    <source>
        <dbReference type="ARBA" id="ARBA00022728"/>
    </source>
</evidence>
<dbReference type="SUPFAM" id="SSF54928">
    <property type="entry name" value="RNA-binding domain, RBD"/>
    <property type="match status" value="1"/>
</dbReference>
<dbReference type="Gene3D" id="1.20.1070.10">
    <property type="entry name" value="Rhodopsin 7-helix transmembrane proteins"/>
    <property type="match status" value="1"/>
</dbReference>
<dbReference type="Proteomes" id="UP000694556">
    <property type="component" value="Unassembled WGS sequence"/>
</dbReference>
<dbReference type="InterPro" id="IPR034392">
    <property type="entry name" value="TatSF1-like_RRM1"/>
</dbReference>
<evidence type="ECO:0000256" key="20">
    <source>
        <dbReference type="ARBA" id="ARBA00023163"/>
    </source>
</evidence>
<evidence type="ECO:0000313" key="32">
    <source>
        <dbReference type="Ensembl" id="ENSCMMP00000017279.1"/>
    </source>
</evidence>
<dbReference type="GO" id="GO:0000398">
    <property type="term" value="P:mRNA splicing, via spliceosome"/>
    <property type="evidence" value="ECO:0007669"/>
    <property type="project" value="InterPro"/>
</dbReference>
<dbReference type="PRINTS" id="PR00237">
    <property type="entry name" value="GPCRRHODOPSN"/>
</dbReference>
<dbReference type="InterPro" id="IPR035979">
    <property type="entry name" value="RBD_domain_sf"/>
</dbReference>
<dbReference type="PROSITE" id="PS00237">
    <property type="entry name" value="G_PROTEIN_RECEP_F1_1"/>
    <property type="match status" value="1"/>
</dbReference>
<dbReference type="SMART" id="SM00361">
    <property type="entry name" value="RRM_1"/>
    <property type="match status" value="1"/>
</dbReference>
<keyword evidence="12" id="KW-0227">DNA damage</keyword>
<dbReference type="FunFam" id="3.30.70.330:FF:000105">
    <property type="entry name" value="HIV Tat-specific factor 1 homolog"/>
    <property type="match status" value="1"/>
</dbReference>
<accession>A0A8C3GKY4</accession>
<keyword evidence="23" id="KW-0539">Nucleus</keyword>
<dbReference type="FunFam" id="3.30.70.330:FF:000202">
    <property type="entry name" value="HIV Tat-specific factor 1"/>
    <property type="match status" value="1"/>
</dbReference>
<feature type="transmembrane region" description="Helical" evidence="29">
    <location>
        <begin position="121"/>
        <end position="140"/>
    </location>
</feature>
<organism evidence="32 33">
    <name type="scientific">Cairina moschata</name>
    <name type="common">Muscovy duck</name>
    <dbReference type="NCBI Taxonomy" id="8855"/>
    <lineage>
        <taxon>Eukaryota</taxon>
        <taxon>Metazoa</taxon>
        <taxon>Chordata</taxon>
        <taxon>Craniata</taxon>
        <taxon>Vertebrata</taxon>
        <taxon>Euteleostomi</taxon>
        <taxon>Archelosauria</taxon>
        <taxon>Archosauria</taxon>
        <taxon>Dinosauria</taxon>
        <taxon>Saurischia</taxon>
        <taxon>Theropoda</taxon>
        <taxon>Coelurosauria</taxon>
        <taxon>Aves</taxon>
        <taxon>Neognathae</taxon>
        <taxon>Galloanserae</taxon>
        <taxon>Anseriformes</taxon>
        <taxon>Anatidae</taxon>
        <taxon>Anatinae</taxon>
        <taxon>Cairina</taxon>
    </lineage>
</organism>
<dbReference type="GO" id="GO:0003723">
    <property type="term" value="F:RNA binding"/>
    <property type="evidence" value="ECO:0007669"/>
    <property type="project" value="UniProtKB-UniRule"/>
</dbReference>
<evidence type="ECO:0000256" key="5">
    <source>
        <dbReference type="ARBA" id="ARBA00022454"/>
    </source>
</evidence>
<dbReference type="SMART" id="SM00360">
    <property type="entry name" value="RRM"/>
    <property type="match status" value="2"/>
</dbReference>
<feature type="transmembrane region" description="Helical" evidence="29">
    <location>
        <begin position="50"/>
        <end position="72"/>
    </location>
</feature>
<evidence type="ECO:0000256" key="11">
    <source>
        <dbReference type="ARBA" id="ARBA00022737"/>
    </source>
</evidence>
<evidence type="ECO:0000259" key="30">
    <source>
        <dbReference type="PROSITE" id="PS50102"/>
    </source>
</evidence>
<evidence type="ECO:0000256" key="28">
    <source>
        <dbReference type="SAM" id="MobiDB-lite"/>
    </source>
</evidence>
<reference evidence="32" key="1">
    <citation type="submission" date="2025-08" db="UniProtKB">
        <authorList>
            <consortium name="Ensembl"/>
        </authorList>
    </citation>
    <scope>IDENTIFICATION</scope>
</reference>
<comment type="similarity">
    <text evidence="4">Belongs to the HTATSF1 family.</text>
</comment>
<dbReference type="AlphaFoldDB" id="A0A8C3GKY4"/>
<keyword evidence="27" id="KW-0297">G-protein coupled receptor</keyword>
<evidence type="ECO:0000313" key="33">
    <source>
        <dbReference type="Proteomes" id="UP000694556"/>
    </source>
</evidence>
<dbReference type="PANTHER" id="PTHR15608:SF0">
    <property type="entry name" value="HIV TAT-SPECIFIC FACTOR 1"/>
    <property type="match status" value="1"/>
</dbReference>
<evidence type="ECO:0000256" key="15">
    <source>
        <dbReference type="ARBA" id="ARBA00022989"/>
    </source>
</evidence>
<feature type="region of interest" description="Disordered" evidence="28">
    <location>
        <begin position="280"/>
        <end position="330"/>
    </location>
</feature>
<evidence type="ECO:0000256" key="24">
    <source>
        <dbReference type="ARBA" id="ARBA00062124"/>
    </source>
</evidence>
<dbReference type="Gene3D" id="3.30.70.330">
    <property type="match status" value="2"/>
</dbReference>
<dbReference type="PROSITE" id="PS50262">
    <property type="entry name" value="G_PROTEIN_RECEP_F1_2"/>
    <property type="match status" value="1"/>
</dbReference>
<dbReference type="GO" id="GO:0005684">
    <property type="term" value="C:U2-type spliceosomal complex"/>
    <property type="evidence" value="ECO:0007669"/>
    <property type="project" value="TreeGrafter"/>
</dbReference>
<evidence type="ECO:0000256" key="17">
    <source>
        <dbReference type="ARBA" id="ARBA00023015"/>
    </source>
</evidence>
<dbReference type="PROSITE" id="PS50102">
    <property type="entry name" value="RRM"/>
    <property type="match status" value="2"/>
</dbReference>
<keyword evidence="6" id="KW-1017">Isopeptide bond</keyword>
<evidence type="ECO:0000256" key="6">
    <source>
        <dbReference type="ARBA" id="ARBA00022499"/>
    </source>
</evidence>
<evidence type="ECO:0000256" key="7">
    <source>
        <dbReference type="ARBA" id="ARBA00022553"/>
    </source>
</evidence>
<keyword evidence="19" id="KW-0010">Activator</keyword>
<keyword evidence="14 26" id="KW-0694">RNA-binding</keyword>
<keyword evidence="22" id="KW-0234">DNA repair</keyword>
<evidence type="ECO:0000256" key="13">
    <source>
        <dbReference type="ARBA" id="ARBA00022843"/>
    </source>
</evidence>
<dbReference type="InterPro" id="IPR034393">
    <property type="entry name" value="TatSF1-like"/>
</dbReference>
<dbReference type="Pfam" id="PF00076">
    <property type="entry name" value="RRM_1"/>
    <property type="match status" value="2"/>
</dbReference>
<keyword evidence="7" id="KW-0597">Phosphoprotein</keyword>
<evidence type="ECO:0000256" key="2">
    <source>
        <dbReference type="ARBA" id="ARBA00004286"/>
    </source>
</evidence>
<keyword evidence="21" id="KW-0508">mRNA splicing</keyword>
<dbReference type="InterPro" id="IPR001556">
    <property type="entry name" value="Bombsn_rcpt-like"/>
</dbReference>
<evidence type="ECO:0000256" key="25">
    <source>
        <dbReference type="ARBA" id="ARBA00073773"/>
    </source>
</evidence>
<reference evidence="32" key="2">
    <citation type="submission" date="2025-09" db="UniProtKB">
        <authorList>
            <consortium name="Ensembl"/>
        </authorList>
    </citation>
    <scope>IDENTIFICATION</scope>
</reference>
<evidence type="ECO:0000256" key="29">
    <source>
        <dbReference type="SAM" id="Phobius"/>
    </source>
</evidence>
<evidence type="ECO:0000256" key="12">
    <source>
        <dbReference type="ARBA" id="ARBA00022763"/>
    </source>
</evidence>
<feature type="compositionally biased region" description="Basic and acidic residues" evidence="28">
    <location>
        <begin position="311"/>
        <end position="330"/>
    </location>
</feature>
<keyword evidence="11" id="KW-0677">Repeat</keyword>
<feature type="domain" description="RRM" evidence="30">
    <location>
        <begin position="471"/>
        <end position="556"/>
    </location>
</feature>
<dbReference type="GO" id="GO:0006281">
    <property type="term" value="P:DNA repair"/>
    <property type="evidence" value="ECO:0007669"/>
    <property type="project" value="UniProtKB-KW"/>
</dbReference>
<keyword evidence="15 29" id="KW-1133">Transmembrane helix</keyword>
<keyword evidence="5" id="KW-0158">Chromosome</keyword>
<evidence type="ECO:0000256" key="4">
    <source>
        <dbReference type="ARBA" id="ARBA00007747"/>
    </source>
</evidence>